<evidence type="ECO:0000313" key="1">
    <source>
        <dbReference type="EMBL" id="MFC3031208.1"/>
    </source>
</evidence>
<dbReference type="InterPro" id="IPR023375">
    <property type="entry name" value="ADC_dom_sf"/>
</dbReference>
<protein>
    <submittedName>
        <fullName evidence="1">Acetoacetate decarboxylase</fullName>
    </submittedName>
</protein>
<name>A0ABV7CF35_9GAMM</name>
<dbReference type="EMBL" id="JBHRSD010000002">
    <property type="protein sequence ID" value="MFC3031208.1"/>
    <property type="molecule type" value="Genomic_DNA"/>
</dbReference>
<reference evidence="2" key="1">
    <citation type="journal article" date="2019" name="Int. J. Syst. Evol. Microbiol.">
        <title>The Global Catalogue of Microorganisms (GCM) 10K type strain sequencing project: providing services to taxonomists for standard genome sequencing and annotation.</title>
        <authorList>
            <consortium name="The Broad Institute Genomics Platform"/>
            <consortium name="The Broad Institute Genome Sequencing Center for Infectious Disease"/>
            <person name="Wu L."/>
            <person name="Ma J."/>
        </authorList>
    </citation>
    <scope>NUCLEOTIDE SEQUENCE [LARGE SCALE GENOMIC DNA]</scope>
    <source>
        <strain evidence="2">KCTC 42730</strain>
    </source>
</reference>
<proteinExistence type="predicted"/>
<comment type="caution">
    <text evidence="1">The sequence shown here is derived from an EMBL/GenBank/DDBJ whole genome shotgun (WGS) entry which is preliminary data.</text>
</comment>
<dbReference type="SUPFAM" id="SSF160104">
    <property type="entry name" value="Acetoacetate decarboxylase-like"/>
    <property type="match status" value="1"/>
</dbReference>
<dbReference type="Gene3D" id="2.40.400.10">
    <property type="entry name" value="Acetoacetate decarboxylase-like"/>
    <property type="match status" value="1"/>
</dbReference>
<dbReference type="Proteomes" id="UP001595453">
    <property type="component" value="Unassembled WGS sequence"/>
</dbReference>
<evidence type="ECO:0000313" key="2">
    <source>
        <dbReference type="Proteomes" id="UP001595453"/>
    </source>
</evidence>
<sequence>MSTPNRPLYQHYLGNPIAKPPCRMLNALMYGFFITGSKTIIQDYVDNTLNAVKSPDFSFKALSDQLLLTFTDIANIASKVAPFADYGWMQETDIIVWVPIAKVCRKTDDMLHLYWYPAFIAVNNINALVNGRATWGYNKYLCRYEMPTLEQSPDKFSVELETFHPFSPDTKMAWHRLLEITREAGKDSWFKEIAELGEEVAHFFHQANGEVDATLPFLKQMLRDFVHPQMDQILFKQFPDGEAKHAVYQAVVHSPSSIKKIHKIGLLRDKFTLTLHPLDAFPLDQMFGIALGQQEPGLAFYVKMDFDQDPAFEIAVRGA</sequence>
<keyword evidence="2" id="KW-1185">Reference proteome</keyword>
<gene>
    <name evidence="1" type="ORF">ACFOEE_01540</name>
</gene>
<dbReference type="RefSeq" id="WP_377120217.1">
    <property type="nucleotide sequence ID" value="NZ_JBHRSD010000002.1"/>
</dbReference>
<accession>A0ABV7CF35</accession>
<organism evidence="1 2">
    <name type="scientific">Pseudoalteromonas fenneropenaei</name>
    <dbReference type="NCBI Taxonomy" id="1737459"/>
    <lineage>
        <taxon>Bacteria</taxon>
        <taxon>Pseudomonadati</taxon>
        <taxon>Pseudomonadota</taxon>
        <taxon>Gammaproteobacteria</taxon>
        <taxon>Alteromonadales</taxon>
        <taxon>Pseudoalteromonadaceae</taxon>
        <taxon>Pseudoalteromonas</taxon>
    </lineage>
</organism>